<keyword evidence="2 10" id="KW-1003">Cell membrane</keyword>
<dbReference type="GO" id="GO:0005886">
    <property type="term" value="C:plasma membrane"/>
    <property type="evidence" value="ECO:0007669"/>
    <property type="project" value="UniProtKB-SubCell"/>
</dbReference>
<evidence type="ECO:0000313" key="12">
    <source>
        <dbReference type="Proteomes" id="UP000305233"/>
    </source>
</evidence>
<comment type="function">
    <text evidence="9 10">Fluoride-specific ion channel. Important for reducing fluoride concentration in the cell, thus reducing its toxicity.</text>
</comment>
<evidence type="ECO:0000256" key="9">
    <source>
        <dbReference type="ARBA" id="ARBA00049940"/>
    </source>
</evidence>
<dbReference type="PANTHER" id="PTHR28259:SF1">
    <property type="entry name" value="FLUORIDE EXPORT PROTEIN 1-RELATED"/>
    <property type="match status" value="1"/>
</dbReference>
<dbReference type="PANTHER" id="PTHR28259">
    <property type="entry name" value="FLUORIDE EXPORT PROTEIN 1-RELATED"/>
    <property type="match status" value="1"/>
</dbReference>
<evidence type="ECO:0000256" key="6">
    <source>
        <dbReference type="ARBA" id="ARBA00023303"/>
    </source>
</evidence>
<evidence type="ECO:0000256" key="7">
    <source>
        <dbReference type="ARBA" id="ARBA00035120"/>
    </source>
</evidence>
<dbReference type="Proteomes" id="UP000305233">
    <property type="component" value="Unassembled WGS sequence"/>
</dbReference>
<evidence type="ECO:0000256" key="5">
    <source>
        <dbReference type="ARBA" id="ARBA00023136"/>
    </source>
</evidence>
<organism evidence="11 12">
    <name type="scientific">Arthrobacter echini</name>
    <dbReference type="NCBI Taxonomy" id="1529066"/>
    <lineage>
        <taxon>Bacteria</taxon>
        <taxon>Bacillati</taxon>
        <taxon>Actinomycetota</taxon>
        <taxon>Actinomycetes</taxon>
        <taxon>Micrococcales</taxon>
        <taxon>Micrococcaceae</taxon>
        <taxon>Arthrobacter</taxon>
    </lineage>
</organism>
<comment type="catalytic activity">
    <reaction evidence="8">
        <text>fluoride(in) = fluoride(out)</text>
        <dbReference type="Rhea" id="RHEA:76159"/>
        <dbReference type="ChEBI" id="CHEBI:17051"/>
    </reaction>
    <physiologicalReaction direction="left-to-right" evidence="8">
        <dbReference type="Rhea" id="RHEA:76160"/>
    </physiologicalReaction>
</comment>
<feature type="binding site" evidence="10">
    <location>
        <position position="94"/>
    </location>
    <ligand>
        <name>Na(+)</name>
        <dbReference type="ChEBI" id="CHEBI:29101"/>
        <note>structural</note>
    </ligand>
</feature>
<feature type="transmembrane region" description="Helical" evidence="10">
    <location>
        <begin position="84"/>
        <end position="104"/>
    </location>
</feature>
<dbReference type="AlphaFoldDB" id="A0A4S5E553"/>
<reference evidence="11 12" key="1">
    <citation type="submission" date="2019-04" db="EMBL/GenBank/DDBJ databases">
        <authorList>
            <person name="Liu Q."/>
            <person name="Xin Y.-H."/>
        </authorList>
    </citation>
    <scope>NUCLEOTIDE SEQUENCE [LARGE SCALE GENOMIC DNA]</scope>
    <source>
        <strain evidence="11 12">AM23</strain>
    </source>
</reference>
<feature type="binding site" evidence="10">
    <location>
        <position position="97"/>
    </location>
    <ligand>
        <name>Na(+)</name>
        <dbReference type="ChEBI" id="CHEBI:29101"/>
        <note>structural</note>
    </ligand>
</feature>
<keyword evidence="10" id="KW-0406">Ion transport</keyword>
<evidence type="ECO:0000256" key="4">
    <source>
        <dbReference type="ARBA" id="ARBA00022989"/>
    </source>
</evidence>
<evidence type="ECO:0000313" key="11">
    <source>
        <dbReference type="EMBL" id="THJ66552.1"/>
    </source>
</evidence>
<comment type="activity regulation">
    <text evidence="10">Na(+) is not transported, but it plays an essential structural role and its presence is essential for fluoride channel function.</text>
</comment>
<evidence type="ECO:0000256" key="2">
    <source>
        <dbReference type="ARBA" id="ARBA00022475"/>
    </source>
</evidence>
<dbReference type="Pfam" id="PF02537">
    <property type="entry name" value="CRCB"/>
    <property type="match status" value="1"/>
</dbReference>
<dbReference type="GO" id="GO:0140114">
    <property type="term" value="P:cellular detoxification of fluoride"/>
    <property type="evidence" value="ECO:0007669"/>
    <property type="project" value="UniProtKB-UniRule"/>
</dbReference>
<keyword evidence="6 10" id="KW-0407">Ion channel</keyword>
<feature type="transmembrane region" description="Helical" evidence="10">
    <location>
        <begin position="119"/>
        <end position="139"/>
    </location>
</feature>
<feature type="transmembrane region" description="Helical" evidence="10">
    <location>
        <begin position="20"/>
        <end position="39"/>
    </location>
</feature>
<evidence type="ECO:0000256" key="3">
    <source>
        <dbReference type="ARBA" id="ARBA00022692"/>
    </source>
</evidence>
<keyword evidence="10" id="KW-0813">Transport</keyword>
<name>A0A4S5E553_9MICC</name>
<comment type="caution">
    <text evidence="11">The sequence shown here is derived from an EMBL/GenBank/DDBJ whole genome shotgun (WGS) entry which is preliminary data.</text>
</comment>
<gene>
    <name evidence="10" type="primary">fluC</name>
    <name evidence="10" type="synonym">crcB</name>
    <name evidence="11" type="ORF">E8P82_08865</name>
</gene>
<dbReference type="GO" id="GO:0046872">
    <property type="term" value="F:metal ion binding"/>
    <property type="evidence" value="ECO:0007669"/>
    <property type="project" value="UniProtKB-KW"/>
</dbReference>
<keyword evidence="5 10" id="KW-0472">Membrane</keyword>
<comment type="similarity">
    <text evidence="7 10">Belongs to the fluoride channel Fluc/FEX (TC 1.A.43) family.</text>
</comment>
<keyword evidence="3 10" id="KW-0812">Transmembrane</keyword>
<keyword evidence="10" id="KW-0915">Sodium</keyword>
<keyword evidence="12" id="KW-1185">Reference proteome</keyword>
<evidence type="ECO:0000256" key="8">
    <source>
        <dbReference type="ARBA" id="ARBA00035585"/>
    </source>
</evidence>
<evidence type="ECO:0000256" key="10">
    <source>
        <dbReference type="HAMAP-Rule" id="MF_00454"/>
    </source>
</evidence>
<proteinExistence type="inferred from homology"/>
<feature type="transmembrane region" description="Helical" evidence="10">
    <location>
        <begin position="51"/>
        <end position="72"/>
    </location>
</feature>
<dbReference type="EMBL" id="SSWH01000006">
    <property type="protein sequence ID" value="THJ66552.1"/>
    <property type="molecule type" value="Genomic_DNA"/>
</dbReference>
<protein>
    <recommendedName>
        <fullName evidence="10">Fluoride-specific ion channel FluC</fullName>
    </recommendedName>
</protein>
<accession>A0A4S5E553</accession>
<keyword evidence="4 10" id="KW-1133">Transmembrane helix</keyword>
<evidence type="ECO:0000256" key="1">
    <source>
        <dbReference type="ARBA" id="ARBA00004651"/>
    </source>
</evidence>
<dbReference type="GO" id="GO:0062054">
    <property type="term" value="F:fluoride channel activity"/>
    <property type="evidence" value="ECO:0007669"/>
    <property type="project" value="UniProtKB-UniRule"/>
</dbReference>
<keyword evidence="10" id="KW-0479">Metal-binding</keyword>
<sequence>MSEPPDVQSTEGAPDSRRSVDLLLVFIGGTGGTVARFAVAELLPTPTGLPLGILLINLTGAFLLGLLVEALVHRGPDEGRRRSVRLLVGTGFLGGFTTYSALAVDSVLLLGTGRVLEGIGYLVGTVVVGLAASAAGIAVGGRARRQPGSTAGSSTGTAS</sequence>
<dbReference type="InterPro" id="IPR003691">
    <property type="entry name" value="FluC"/>
</dbReference>
<dbReference type="OrthoDB" id="4953817at2"/>
<dbReference type="HAMAP" id="MF_00454">
    <property type="entry name" value="FluC"/>
    <property type="match status" value="1"/>
</dbReference>
<comment type="subcellular location">
    <subcellularLocation>
        <location evidence="1 10">Cell membrane</location>
        <topology evidence="1 10">Multi-pass membrane protein</topology>
    </subcellularLocation>
</comment>
<dbReference type="RefSeq" id="WP_136454129.1">
    <property type="nucleotide sequence ID" value="NZ_SSWH01000006.1"/>
</dbReference>